<organism evidence="2 3">
    <name type="scientific">Cuscuta epithymum</name>
    <dbReference type="NCBI Taxonomy" id="186058"/>
    <lineage>
        <taxon>Eukaryota</taxon>
        <taxon>Viridiplantae</taxon>
        <taxon>Streptophyta</taxon>
        <taxon>Embryophyta</taxon>
        <taxon>Tracheophyta</taxon>
        <taxon>Spermatophyta</taxon>
        <taxon>Magnoliopsida</taxon>
        <taxon>eudicotyledons</taxon>
        <taxon>Gunneridae</taxon>
        <taxon>Pentapetalae</taxon>
        <taxon>asterids</taxon>
        <taxon>lamiids</taxon>
        <taxon>Solanales</taxon>
        <taxon>Convolvulaceae</taxon>
        <taxon>Cuscuteae</taxon>
        <taxon>Cuscuta</taxon>
        <taxon>Cuscuta subgen. Cuscuta</taxon>
    </lineage>
</organism>
<evidence type="ECO:0000313" key="3">
    <source>
        <dbReference type="Proteomes" id="UP001152523"/>
    </source>
</evidence>
<reference evidence="2" key="1">
    <citation type="submission" date="2022-07" db="EMBL/GenBank/DDBJ databases">
        <authorList>
            <person name="Macas J."/>
            <person name="Novak P."/>
            <person name="Neumann P."/>
        </authorList>
    </citation>
    <scope>NUCLEOTIDE SEQUENCE</scope>
</reference>
<keyword evidence="3" id="KW-1185">Reference proteome</keyword>
<proteinExistence type="predicted"/>
<accession>A0AAV0C6C4</accession>
<dbReference type="PANTHER" id="PTHR37238:SF1">
    <property type="entry name" value="OS05G0532500 PROTEIN"/>
    <property type="match status" value="1"/>
</dbReference>
<name>A0AAV0C6C4_9ASTE</name>
<dbReference type="AlphaFoldDB" id="A0AAV0C6C4"/>
<feature type="region of interest" description="Disordered" evidence="1">
    <location>
        <begin position="19"/>
        <end position="53"/>
    </location>
</feature>
<gene>
    <name evidence="2" type="ORF">CEPIT_LOCUS2436</name>
</gene>
<dbReference type="Proteomes" id="UP001152523">
    <property type="component" value="Unassembled WGS sequence"/>
</dbReference>
<feature type="region of interest" description="Disordered" evidence="1">
    <location>
        <begin position="122"/>
        <end position="142"/>
    </location>
</feature>
<evidence type="ECO:0000313" key="2">
    <source>
        <dbReference type="EMBL" id="CAH9066489.1"/>
    </source>
</evidence>
<protein>
    <submittedName>
        <fullName evidence="2">Uncharacterized protein</fullName>
    </submittedName>
</protein>
<sequence length="424" mass="47444">MLKHVDVCKSTAGLKTARMPLRNLSNSKNGARGFSRSSKTKMKLPGMKEHEDPSVCDNSLDRLLLIHSDLSSIVGQIDELVVKALQSKKGFKEINSFANFLSEMQASLKLWLPIFQKPFSDPSIPENVPQEQPPASKDDLDNPEKWDSMVCSSPLVSWRGDCTSESDMQPFLMTPLHQQPKVFSSKLREEVGTDKIAKLPSAFDEMRDAGEDTLLGSAKPENPFILMTPCLKVSPPKSCIVLEPVSEYRHHKGNLKSHRSTPYPVAVKSLSGSQDSDSSDDHAVKYPELLGIKLRNKFENTWKLDEELSKLSPPKTCVLLEPAEHVTNGCMVSETEVNPNQEKCSSKNNHTRGKCELVESTPMTKEPERNTQQHPGESTLKRELWTLFEEASKPPIQFDPPSVLKTNLQKGFLDRLEDEVSSHI</sequence>
<evidence type="ECO:0000256" key="1">
    <source>
        <dbReference type="SAM" id="MobiDB-lite"/>
    </source>
</evidence>
<dbReference type="EMBL" id="CAMAPF010000012">
    <property type="protein sequence ID" value="CAH9066489.1"/>
    <property type="molecule type" value="Genomic_DNA"/>
</dbReference>
<comment type="caution">
    <text evidence="2">The sequence shown here is derived from an EMBL/GenBank/DDBJ whole genome shotgun (WGS) entry which is preliminary data.</text>
</comment>
<dbReference type="PANTHER" id="PTHR37238">
    <property type="entry name" value="OS05G0532500 PROTEIN"/>
    <property type="match status" value="1"/>
</dbReference>